<evidence type="ECO:0000313" key="1">
    <source>
        <dbReference type="EMBL" id="VDO31905.1"/>
    </source>
</evidence>
<proteinExistence type="predicted"/>
<dbReference type="SUPFAM" id="SSF56300">
    <property type="entry name" value="Metallo-dependent phosphatases"/>
    <property type="match status" value="1"/>
</dbReference>
<dbReference type="WBParaSite" id="BTMF_0001140101-mRNA-1">
    <property type="protein sequence ID" value="BTMF_0001140101-mRNA-1"/>
    <property type="gene ID" value="BTMF_0001140101"/>
</dbReference>
<dbReference type="AlphaFoldDB" id="A0A0R3QUJ9"/>
<evidence type="ECO:0000313" key="2">
    <source>
        <dbReference type="Proteomes" id="UP000280834"/>
    </source>
</evidence>
<keyword evidence="2" id="KW-1185">Reference proteome</keyword>
<reference evidence="1 2" key="2">
    <citation type="submission" date="2018-11" db="EMBL/GenBank/DDBJ databases">
        <authorList>
            <consortium name="Pathogen Informatics"/>
        </authorList>
    </citation>
    <scope>NUCLEOTIDE SEQUENCE [LARGE SCALE GENOMIC DNA]</scope>
</reference>
<evidence type="ECO:0000313" key="3">
    <source>
        <dbReference type="WBParaSite" id="BTMF_0001140101-mRNA-1"/>
    </source>
</evidence>
<name>A0A0R3QUJ9_9BILA</name>
<accession>A0A0R3QUJ9</accession>
<organism evidence="3">
    <name type="scientific">Brugia timori</name>
    <dbReference type="NCBI Taxonomy" id="42155"/>
    <lineage>
        <taxon>Eukaryota</taxon>
        <taxon>Metazoa</taxon>
        <taxon>Ecdysozoa</taxon>
        <taxon>Nematoda</taxon>
        <taxon>Chromadorea</taxon>
        <taxon>Rhabditida</taxon>
        <taxon>Spirurina</taxon>
        <taxon>Spiruromorpha</taxon>
        <taxon>Filarioidea</taxon>
        <taxon>Onchocercidae</taxon>
        <taxon>Brugia</taxon>
    </lineage>
</organism>
<protein>
    <submittedName>
        <fullName evidence="3">Serine/threonine protein phosphatase</fullName>
    </submittedName>
</protein>
<sequence>MIETARVLFSNEGALIDVSIPVIVVGDIHGQVVYI</sequence>
<dbReference type="EMBL" id="UZAG01016941">
    <property type="protein sequence ID" value="VDO31905.1"/>
    <property type="molecule type" value="Genomic_DNA"/>
</dbReference>
<gene>
    <name evidence="1" type="ORF">BTMF_LOCUS9436</name>
</gene>
<dbReference type="Gene3D" id="3.60.21.10">
    <property type="match status" value="1"/>
</dbReference>
<dbReference type="InterPro" id="IPR029052">
    <property type="entry name" value="Metallo-depent_PP-like"/>
</dbReference>
<dbReference type="Proteomes" id="UP000280834">
    <property type="component" value="Unassembled WGS sequence"/>
</dbReference>
<reference evidence="3" key="1">
    <citation type="submission" date="2017-02" db="UniProtKB">
        <authorList>
            <consortium name="WormBaseParasite"/>
        </authorList>
    </citation>
    <scope>IDENTIFICATION</scope>
</reference>